<dbReference type="KEGG" id="tah:SU86_001765"/>
<protein>
    <recommendedName>
        <fullName evidence="3">Aspartyl/glutamyl-tRNA(Asn/Gln) amidotransferase subunit C</fullName>
    </recommendedName>
</protein>
<name>A0A3G1B103_9ARCH</name>
<evidence type="ECO:0000313" key="2">
    <source>
        <dbReference type="Proteomes" id="UP000266745"/>
    </source>
</evidence>
<gene>
    <name evidence="1" type="ORF">SU86_001765</name>
</gene>
<organism evidence="1 2">
    <name type="scientific">Candidatus Nitrosotenuis cloacae</name>
    <dbReference type="NCBI Taxonomy" id="1603555"/>
    <lineage>
        <taxon>Archaea</taxon>
        <taxon>Nitrososphaerota</taxon>
        <taxon>Candidatus Nitrosotenuis</taxon>
    </lineage>
</organism>
<dbReference type="STRING" id="1603555.SU86_001765"/>
<dbReference type="GO" id="GO:0006450">
    <property type="term" value="P:regulation of translational fidelity"/>
    <property type="evidence" value="ECO:0007669"/>
    <property type="project" value="InterPro"/>
</dbReference>
<evidence type="ECO:0000313" key="1">
    <source>
        <dbReference type="EMBL" id="AJZ75322.1"/>
    </source>
</evidence>
<sequence>MVTKEEIQNIAKLMRIDIENADEYFDRVQKVLSYFDILDKADIEGEEIPVQDVGIDNLREDQHIPFDDKLIQQLKNYKGSYIRAPKMN</sequence>
<accession>A0A3G1B103</accession>
<dbReference type="SUPFAM" id="SSF141000">
    <property type="entry name" value="Glu-tRNAGln amidotransferase C subunit"/>
    <property type="match status" value="1"/>
</dbReference>
<dbReference type="AlphaFoldDB" id="A0A3G1B103"/>
<dbReference type="OrthoDB" id="15210at2157"/>
<dbReference type="InterPro" id="IPR036113">
    <property type="entry name" value="Asp/Glu-ADT_sf_sub_c"/>
</dbReference>
<evidence type="ECO:0008006" key="3">
    <source>
        <dbReference type="Google" id="ProtNLM"/>
    </source>
</evidence>
<keyword evidence="2" id="KW-1185">Reference proteome</keyword>
<proteinExistence type="predicted"/>
<dbReference type="Gene3D" id="1.10.20.60">
    <property type="entry name" value="Glu-tRNAGln amidotransferase C subunit, N-terminal domain"/>
    <property type="match status" value="1"/>
</dbReference>
<dbReference type="Proteomes" id="UP000266745">
    <property type="component" value="Chromosome"/>
</dbReference>
<reference evidence="1 2" key="1">
    <citation type="journal article" date="2016" name="Sci. Rep.">
        <title>A novel ammonia-oxidizing archaeon from wastewater treatment plant: Its enrichment, physiological and genomic characteristics.</title>
        <authorList>
            <person name="Li Y."/>
            <person name="Ding K."/>
            <person name="Wen X."/>
            <person name="Zhang B."/>
            <person name="Shen B."/>
            <person name="Yang Y."/>
        </authorList>
    </citation>
    <scope>NUCLEOTIDE SEQUENCE [LARGE SCALE GENOMIC DNA]</scope>
    <source>
        <strain evidence="1 2">SAT1</strain>
    </source>
</reference>
<dbReference type="EMBL" id="CP011097">
    <property type="protein sequence ID" value="AJZ75322.1"/>
    <property type="molecule type" value="Genomic_DNA"/>
</dbReference>